<dbReference type="SUPFAM" id="SSF109604">
    <property type="entry name" value="HD-domain/PDEase-like"/>
    <property type="match status" value="1"/>
</dbReference>
<dbReference type="InterPro" id="IPR003607">
    <property type="entry name" value="HD/PDEase_dom"/>
</dbReference>
<dbReference type="NCBIfam" id="TIGR00277">
    <property type="entry name" value="HDIG"/>
    <property type="match status" value="1"/>
</dbReference>
<feature type="transmembrane region" description="Helical" evidence="1">
    <location>
        <begin position="132"/>
        <end position="152"/>
    </location>
</feature>
<name>A0A9D2H1G4_9FIRM</name>
<dbReference type="Pfam" id="PF07698">
    <property type="entry name" value="7TM-7TMR_HD"/>
    <property type="match status" value="1"/>
</dbReference>
<dbReference type="PANTHER" id="PTHR36442">
    <property type="entry name" value="CYCLIC-DI-AMP PHOSPHODIESTERASE PGPH"/>
    <property type="match status" value="1"/>
</dbReference>
<dbReference type="PROSITE" id="PS51257">
    <property type="entry name" value="PROKAR_LIPOPROTEIN"/>
    <property type="match status" value="1"/>
</dbReference>
<evidence type="ECO:0000313" key="4">
    <source>
        <dbReference type="Proteomes" id="UP000824221"/>
    </source>
</evidence>
<feature type="transmembrane region" description="Helical" evidence="1">
    <location>
        <begin position="224"/>
        <end position="248"/>
    </location>
</feature>
<sequence>MKDRAVKGIGKKNLAVSLIMLVICYLIAIACMVMMIVVNAPGDWEEYFYTRSLRFLSACICVLLLFAILFYYYYFEDKAFLAKARNVFLIYLVLIIAVLVCYFFGRFVSIYLRPVAMLALIGLFLFGRRQAIILNFVFSLLMFVIDTFTNNFDSSPNSVYISLMLTFACGTFAVFVAANVKTRWEMLLTGVFLGIPGLAIVLLLELSEIDFSHFDWIPYVASAGYGILGCVLSAMLALCILPVFEVAFNRLTVFRLRELTSANAPLLQRLRTEAPGTFNHSLIVAQLAETCAIAISENAELARAAAYYHDVGKLKQPECFTENQTGYNVHDELTPELSADIIRSHAQDGYELLIANHLPKEIADVAREHHGTLPIKYFYDKANRLSGGDANIRNYSYLGPTPTTKVAAIIMIADASEAATRAIKDRTPETVERIVRSVIEERMDLDQFSDCDITMRELTIIKQTLVDSLTGVHHHRVKYPAIRFNRARQAVKEESKGDE</sequence>
<feature type="transmembrane region" description="Helical" evidence="1">
    <location>
        <begin position="111"/>
        <end position="127"/>
    </location>
</feature>
<evidence type="ECO:0000259" key="2">
    <source>
        <dbReference type="PROSITE" id="PS51831"/>
    </source>
</evidence>
<dbReference type="InterPro" id="IPR006674">
    <property type="entry name" value="HD_domain"/>
</dbReference>
<proteinExistence type="predicted"/>
<dbReference type="Gene3D" id="1.10.3210.10">
    <property type="entry name" value="Hypothetical protein af1432"/>
    <property type="match status" value="1"/>
</dbReference>
<dbReference type="Pfam" id="PF01966">
    <property type="entry name" value="HD"/>
    <property type="match status" value="1"/>
</dbReference>
<feature type="transmembrane region" description="Helical" evidence="1">
    <location>
        <begin position="87"/>
        <end position="105"/>
    </location>
</feature>
<dbReference type="InterPro" id="IPR052722">
    <property type="entry name" value="PgpH_phosphodiesterase"/>
</dbReference>
<evidence type="ECO:0000313" key="3">
    <source>
        <dbReference type="EMBL" id="HJA02768.1"/>
    </source>
</evidence>
<dbReference type="CDD" id="cd00077">
    <property type="entry name" value="HDc"/>
    <property type="match status" value="1"/>
</dbReference>
<dbReference type="InterPro" id="IPR006675">
    <property type="entry name" value="HDIG_dom"/>
</dbReference>
<dbReference type="SMART" id="SM00471">
    <property type="entry name" value="HDc"/>
    <property type="match status" value="1"/>
</dbReference>
<keyword evidence="1" id="KW-1133">Transmembrane helix</keyword>
<comment type="caution">
    <text evidence="3">The sequence shown here is derived from an EMBL/GenBank/DDBJ whole genome shotgun (WGS) entry which is preliminary data.</text>
</comment>
<feature type="transmembrane region" description="Helical" evidence="1">
    <location>
        <begin position="12"/>
        <end position="35"/>
    </location>
</feature>
<keyword evidence="1" id="KW-0472">Membrane</keyword>
<dbReference type="PANTHER" id="PTHR36442:SF1">
    <property type="entry name" value="CYCLIC-DI-AMP PHOSPHODIESTERASE PGPH"/>
    <property type="match status" value="1"/>
</dbReference>
<reference evidence="3" key="1">
    <citation type="journal article" date="2021" name="PeerJ">
        <title>Extensive microbial diversity within the chicken gut microbiome revealed by metagenomics and culture.</title>
        <authorList>
            <person name="Gilroy R."/>
            <person name="Ravi A."/>
            <person name="Getino M."/>
            <person name="Pursley I."/>
            <person name="Horton D.L."/>
            <person name="Alikhan N.F."/>
            <person name="Baker D."/>
            <person name="Gharbi K."/>
            <person name="Hall N."/>
            <person name="Watson M."/>
            <person name="Adriaenssens E.M."/>
            <person name="Foster-Nyarko E."/>
            <person name="Jarju S."/>
            <person name="Secka A."/>
            <person name="Antonio M."/>
            <person name="Oren A."/>
            <person name="Chaudhuri R.R."/>
            <person name="La Ragione R."/>
            <person name="Hildebrand F."/>
            <person name="Pallen M.J."/>
        </authorList>
    </citation>
    <scope>NUCLEOTIDE SEQUENCE</scope>
    <source>
        <strain evidence="3">CHK156-179</strain>
    </source>
</reference>
<dbReference type="AlphaFoldDB" id="A0A9D2H1G4"/>
<feature type="transmembrane region" description="Helical" evidence="1">
    <location>
        <begin position="55"/>
        <end position="75"/>
    </location>
</feature>
<dbReference type="EMBL" id="DXAJ01000079">
    <property type="protein sequence ID" value="HJA02768.1"/>
    <property type="molecule type" value="Genomic_DNA"/>
</dbReference>
<evidence type="ECO:0000256" key="1">
    <source>
        <dbReference type="SAM" id="Phobius"/>
    </source>
</evidence>
<dbReference type="PROSITE" id="PS51831">
    <property type="entry name" value="HD"/>
    <property type="match status" value="1"/>
</dbReference>
<organism evidence="3 4">
    <name type="scientific">Candidatus Gallimonas gallistercoris</name>
    <dbReference type="NCBI Taxonomy" id="2838602"/>
    <lineage>
        <taxon>Bacteria</taxon>
        <taxon>Bacillati</taxon>
        <taxon>Bacillota</taxon>
        <taxon>Clostridia</taxon>
        <taxon>Candidatus Gallimonas</taxon>
    </lineage>
</organism>
<reference evidence="3" key="2">
    <citation type="submission" date="2021-04" db="EMBL/GenBank/DDBJ databases">
        <authorList>
            <person name="Gilroy R."/>
        </authorList>
    </citation>
    <scope>NUCLEOTIDE SEQUENCE</scope>
    <source>
        <strain evidence="3">CHK156-179</strain>
    </source>
</reference>
<keyword evidence="1" id="KW-0812">Transmembrane</keyword>
<feature type="domain" description="HD" evidence="2">
    <location>
        <begin position="277"/>
        <end position="419"/>
    </location>
</feature>
<accession>A0A9D2H1G4</accession>
<protein>
    <submittedName>
        <fullName evidence="3">HD domain-containing protein</fullName>
    </submittedName>
</protein>
<dbReference type="InterPro" id="IPR011621">
    <property type="entry name" value="Metal-dep_PHydrolase_7TM_intra"/>
</dbReference>
<feature type="transmembrane region" description="Helical" evidence="1">
    <location>
        <begin position="158"/>
        <end position="180"/>
    </location>
</feature>
<dbReference type="Proteomes" id="UP000824221">
    <property type="component" value="Unassembled WGS sequence"/>
</dbReference>
<gene>
    <name evidence="3" type="ORF">H9797_05250</name>
</gene>
<feature type="transmembrane region" description="Helical" evidence="1">
    <location>
        <begin position="187"/>
        <end position="204"/>
    </location>
</feature>